<dbReference type="AlphaFoldDB" id="A0A1G2T2J3"/>
<evidence type="ECO:0000313" key="7">
    <source>
        <dbReference type="EMBL" id="OHA91506.1"/>
    </source>
</evidence>
<feature type="transmembrane region" description="Helical" evidence="4">
    <location>
        <begin position="210"/>
        <end position="229"/>
    </location>
</feature>
<accession>A0A1G2T2J3</accession>
<dbReference type="EMBL" id="MHVJ01000011">
    <property type="protein sequence ID" value="OHA91506.1"/>
    <property type="molecule type" value="Genomic_DNA"/>
</dbReference>
<dbReference type="PROSITE" id="PS50847">
    <property type="entry name" value="GRAM_POS_ANCHORING"/>
    <property type="match status" value="1"/>
</dbReference>
<comment type="caution">
    <text evidence="7">The sequence shown here is derived from an EMBL/GenBank/DDBJ whole genome shotgun (WGS) entry which is preliminary data.</text>
</comment>
<evidence type="ECO:0000256" key="3">
    <source>
        <dbReference type="ARBA" id="ARBA00023088"/>
    </source>
</evidence>
<protein>
    <recommendedName>
        <fullName evidence="6">Gram-positive cocci surface proteins LPxTG domain-containing protein</fullName>
    </recommendedName>
</protein>
<proteinExistence type="predicted"/>
<feature type="signal peptide" evidence="5">
    <location>
        <begin position="1"/>
        <end position="28"/>
    </location>
</feature>
<keyword evidence="4" id="KW-0472">Membrane</keyword>
<keyword evidence="2" id="KW-0964">Secreted</keyword>
<keyword evidence="5" id="KW-0732">Signal</keyword>
<evidence type="ECO:0000259" key="6">
    <source>
        <dbReference type="PROSITE" id="PS50847"/>
    </source>
</evidence>
<keyword evidence="1" id="KW-0134">Cell wall</keyword>
<evidence type="ECO:0000256" key="2">
    <source>
        <dbReference type="ARBA" id="ARBA00022525"/>
    </source>
</evidence>
<dbReference type="Proteomes" id="UP000178612">
    <property type="component" value="Unassembled WGS sequence"/>
</dbReference>
<feature type="chain" id="PRO_5009584524" description="Gram-positive cocci surface proteins LPxTG domain-containing protein" evidence="5">
    <location>
        <begin position="29"/>
        <end position="234"/>
    </location>
</feature>
<sequence>MIINMNKKFIVLPLAAAIFVAGFGTAGAQTFGPRVALQFGTNGLTNPLVASSSDAVIARLLLDTTGSTEAVRINSLPFNLVTSNGALASSLQNCRVFNESDLNTALNTTSTSTTLFTGVNNIALTNSLILQPNTLTTLSLRCDVNSTLVAGGTYTVNMNTDNVVATGASTGIPAAVTIRGSVIIPPVVTPPPATPGLPATGAGAEAAQNIAMLLASLLIAGLAFSTLGFRKKAN</sequence>
<evidence type="ECO:0000313" key="8">
    <source>
        <dbReference type="Proteomes" id="UP000178612"/>
    </source>
</evidence>
<organism evidence="7 8">
    <name type="scientific">Candidatus Zambryskibacteria bacterium RIFCSPHIGHO2_01_FULL_49_18</name>
    <dbReference type="NCBI Taxonomy" id="1802740"/>
    <lineage>
        <taxon>Bacteria</taxon>
        <taxon>Candidatus Zambryskiibacteriota</taxon>
    </lineage>
</organism>
<keyword evidence="4" id="KW-0812">Transmembrane</keyword>
<name>A0A1G2T2J3_9BACT</name>
<reference evidence="7 8" key="1">
    <citation type="journal article" date="2016" name="Nat. Commun.">
        <title>Thousands of microbial genomes shed light on interconnected biogeochemical processes in an aquifer system.</title>
        <authorList>
            <person name="Anantharaman K."/>
            <person name="Brown C.T."/>
            <person name="Hug L.A."/>
            <person name="Sharon I."/>
            <person name="Castelle C.J."/>
            <person name="Probst A.J."/>
            <person name="Thomas B.C."/>
            <person name="Singh A."/>
            <person name="Wilkins M.J."/>
            <person name="Karaoz U."/>
            <person name="Brodie E.L."/>
            <person name="Williams K.H."/>
            <person name="Hubbard S.S."/>
            <person name="Banfield J.F."/>
        </authorList>
    </citation>
    <scope>NUCLEOTIDE SEQUENCE [LARGE SCALE GENOMIC DNA]</scope>
</reference>
<feature type="domain" description="Gram-positive cocci surface proteins LPxTG" evidence="6">
    <location>
        <begin position="197"/>
        <end position="234"/>
    </location>
</feature>
<gene>
    <name evidence="7" type="ORF">A2758_00080</name>
</gene>
<evidence type="ECO:0000256" key="1">
    <source>
        <dbReference type="ARBA" id="ARBA00022512"/>
    </source>
</evidence>
<evidence type="ECO:0000256" key="5">
    <source>
        <dbReference type="SAM" id="SignalP"/>
    </source>
</evidence>
<keyword evidence="4" id="KW-1133">Transmembrane helix</keyword>
<keyword evidence="3" id="KW-0572">Peptidoglycan-anchor</keyword>
<dbReference type="InterPro" id="IPR019931">
    <property type="entry name" value="LPXTG_anchor"/>
</dbReference>
<evidence type="ECO:0000256" key="4">
    <source>
        <dbReference type="SAM" id="Phobius"/>
    </source>
</evidence>